<feature type="transmembrane region" description="Helical" evidence="2">
    <location>
        <begin position="17"/>
        <end position="37"/>
    </location>
</feature>
<dbReference type="PANTHER" id="PTHR30386:SF19">
    <property type="entry name" value="MULTIDRUG EXPORT PROTEIN EMRA-RELATED"/>
    <property type="match status" value="1"/>
</dbReference>
<name>A0ABX0PJD1_9BURK</name>
<dbReference type="InterPro" id="IPR050739">
    <property type="entry name" value="MFP"/>
</dbReference>
<dbReference type="Gene3D" id="1.10.287.470">
    <property type="entry name" value="Helix hairpin bin"/>
    <property type="match status" value="1"/>
</dbReference>
<protein>
    <submittedName>
        <fullName evidence="4">HlyD family efflux transporter periplasmic adaptor subunit</fullName>
    </submittedName>
</protein>
<dbReference type="Proteomes" id="UP000716322">
    <property type="component" value="Unassembled WGS sequence"/>
</dbReference>
<evidence type="ECO:0000256" key="1">
    <source>
        <dbReference type="ARBA" id="ARBA00004196"/>
    </source>
</evidence>
<dbReference type="SUPFAM" id="SSF111369">
    <property type="entry name" value="HlyD-like secretion proteins"/>
    <property type="match status" value="1"/>
</dbReference>
<organism evidence="4 5">
    <name type="scientific">Telluria antibiotica</name>
    <dbReference type="NCBI Taxonomy" id="2717319"/>
    <lineage>
        <taxon>Bacteria</taxon>
        <taxon>Pseudomonadati</taxon>
        <taxon>Pseudomonadota</taxon>
        <taxon>Betaproteobacteria</taxon>
        <taxon>Burkholderiales</taxon>
        <taxon>Oxalobacteraceae</taxon>
        <taxon>Telluria group</taxon>
        <taxon>Telluria</taxon>
    </lineage>
</organism>
<evidence type="ECO:0000313" key="4">
    <source>
        <dbReference type="EMBL" id="NIA56912.1"/>
    </source>
</evidence>
<comment type="subcellular location">
    <subcellularLocation>
        <location evidence="1">Cell envelope</location>
    </subcellularLocation>
</comment>
<dbReference type="Pfam" id="PF25885">
    <property type="entry name" value="HH_EMRA"/>
    <property type="match status" value="1"/>
</dbReference>
<reference evidence="4 5" key="1">
    <citation type="submission" date="2020-03" db="EMBL/GenBank/DDBJ databases">
        <title>Genome sequence of strain Massilia sp. TW-1.</title>
        <authorList>
            <person name="Chaudhary D.K."/>
        </authorList>
    </citation>
    <scope>NUCLEOTIDE SEQUENCE [LARGE SCALE GENOMIC DNA]</scope>
    <source>
        <strain evidence="4 5">TW-1</strain>
    </source>
</reference>
<accession>A0ABX0PJD1</accession>
<dbReference type="PANTHER" id="PTHR30386">
    <property type="entry name" value="MEMBRANE FUSION SUBUNIT OF EMRAB-TOLC MULTIDRUG EFFLUX PUMP"/>
    <property type="match status" value="1"/>
</dbReference>
<keyword evidence="5" id="KW-1185">Reference proteome</keyword>
<evidence type="ECO:0000313" key="5">
    <source>
        <dbReference type="Proteomes" id="UP000716322"/>
    </source>
</evidence>
<dbReference type="EMBL" id="JAAQOM010000018">
    <property type="protein sequence ID" value="NIA56912.1"/>
    <property type="molecule type" value="Genomic_DNA"/>
</dbReference>
<proteinExistence type="predicted"/>
<dbReference type="Gene3D" id="2.40.30.170">
    <property type="match status" value="1"/>
</dbReference>
<keyword evidence="2" id="KW-0812">Transmembrane</keyword>
<feature type="domain" description="Multidrug export protein EmrA/FarA alpha-helical hairpin" evidence="3">
    <location>
        <begin position="90"/>
        <end position="210"/>
    </location>
</feature>
<gene>
    <name evidence="4" type="ORF">HAV22_25135</name>
</gene>
<dbReference type="RefSeq" id="WP_166862997.1">
    <property type="nucleotide sequence ID" value="NZ_JAAQOM010000018.1"/>
</dbReference>
<comment type="caution">
    <text evidence="4">The sequence shown here is derived from an EMBL/GenBank/DDBJ whole genome shotgun (WGS) entry which is preliminary data.</text>
</comment>
<keyword evidence="2" id="KW-0472">Membrane</keyword>
<evidence type="ECO:0000256" key="2">
    <source>
        <dbReference type="SAM" id="Phobius"/>
    </source>
</evidence>
<keyword evidence="2" id="KW-1133">Transmembrane helix</keyword>
<sequence length="395" mass="42278">MTQQDTKHPVERADKRVAAALAGAVVLAAAGYGTYWMTAAQYREVTEDAYVEGNLVQVTTQIAGTVTAIAADNTDRVAAGQELVRLNEVDARLALERSEAVLARTVRQVRAQVASASQMDANVALRRAELSKVQADFDRRSQLVQSGAISGEDLEHAREAVRTARAALASSEQQYAANHAFVDGTSVASHPDVMGAVAQVKDAYIATVRTSVPAPISGMVARRNVQVGQRVAAGTALMAIVPMDTVWITANFKESQLRHLRSGQPVLVTADAYGKDVVYHGTVVGEEAGTGSAFSLMPAQNATGNWIKVVQRVPVRIALDPHEVARHPLQLGLSMRASVDTHRRDWPRLTPGKAPLQSYRTEVFAREGNEADELVARIIAANVPGSGAAPALVRR</sequence>
<evidence type="ECO:0000259" key="3">
    <source>
        <dbReference type="Pfam" id="PF25885"/>
    </source>
</evidence>
<dbReference type="InterPro" id="IPR058633">
    <property type="entry name" value="EmrA/FarA_HH"/>
</dbReference>